<dbReference type="AlphaFoldDB" id="A0A0K1PXC3"/>
<gene>
    <name evidence="3" type="ORF">AKJ09_04831</name>
</gene>
<evidence type="ECO:0000313" key="4">
    <source>
        <dbReference type="Proteomes" id="UP000064967"/>
    </source>
</evidence>
<dbReference type="SUPFAM" id="SSF143422">
    <property type="entry name" value="Transposase IS200-like"/>
    <property type="match status" value="1"/>
</dbReference>
<dbReference type="EMBL" id="CP012333">
    <property type="protein sequence ID" value="AKU98167.1"/>
    <property type="molecule type" value="Genomic_DNA"/>
</dbReference>
<dbReference type="Pfam" id="PF01797">
    <property type="entry name" value="Y1_Tnp"/>
    <property type="match status" value="1"/>
</dbReference>
<dbReference type="InterPro" id="IPR036515">
    <property type="entry name" value="Transposase_17_sf"/>
</dbReference>
<reference evidence="3 4" key="1">
    <citation type="submission" date="2015-08" db="EMBL/GenBank/DDBJ databases">
        <authorList>
            <person name="Babu N.S."/>
            <person name="Beckwith C.J."/>
            <person name="Beseler K.G."/>
            <person name="Brison A."/>
            <person name="Carone J.V."/>
            <person name="Caskin T.P."/>
            <person name="Diamond M."/>
            <person name="Durham M.E."/>
            <person name="Foxe J.M."/>
            <person name="Go M."/>
            <person name="Henderson B.A."/>
            <person name="Jones I.B."/>
            <person name="McGettigan J.A."/>
            <person name="Micheletti S.J."/>
            <person name="Nasrallah M.E."/>
            <person name="Ortiz D."/>
            <person name="Piller C.R."/>
            <person name="Privatt S.R."/>
            <person name="Schneider S.L."/>
            <person name="Sharp S."/>
            <person name="Smith T.C."/>
            <person name="Stanton J.D."/>
            <person name="Ullery H.E."/>
            <person name="Wilson R.J."/>
            <person name="Serrano M.G."/>
            <person name="Buck G."/>
            <person name="Lee V."/>
            <person name="Wang Y."/>
            <person name="Carvalho R."/>
            <person name="Voegtly L."/>
            <person name="Shi R."/>
            <person name="Duckworth R."/>
            <person name="Johnson A."/>
            <person name="Loviza R."/>
            <person name="Walstead R."/>
            <person name="Shah Z."/>
            <person name="Kiflezghi M."/>
            <person name="Wade K."/>
            <person name="Ball S.L."/>
            <person name="Bradley K.W."/>
            <person name="Asai D.J."/>
            <person name="Bowman C.A."/>
            <person name="Russell D.A."/>
            <person name="Pope W.H."/>
            <person name="Jacobs-Sera D."/>
            <person name="Hendrix R.W."/>
            <person name="Hatfull G.F."/>
        </authorList>
    </citation>
    <scope>NUCLEOTIDE SEQUENCE [LARGE SCALE GENOMIC DNA]</scope>
    <source>
        <strain evidence="3 4">DSM 27648</strain>
    </source>
</reference>
<dbReference type="KEGG" id="llu:AKJ09_04831"/>
<feature type="domain" description="Transposase IS200-like" evidence="2">
    <location>
        <begin position="8"/>
        <end position="74"/>
    </location>
</feature>
<evidence type="ECO:0000256" key="1">
    <source>
        <dbReference type="SAM" id="MobiDB-lite"/>
    </source>
</evidence>
<protein>
    <recommendedName>
        <fullName evidence="2">Transposase IS200-like domain-containing protein</fullName>
    </recommendedName>
</protein>
<dbReference type="GO" id="GO:0006313">
    <property type="term" value="P:DNA transposition"/>
    <property type="evidence" value="ECO:0007669"/>
    <property type="project" value="InterPro"/>
</dbReference>
<proteinExistence type="predicted"/>
<evidence type="ECO:0000313" key="3">
    <source>
        <dbReference type="EMBL" id="AKU98167.1"/>
    </source>
</evidence>
<accession>A0A0K1PXC3</accession>
<name>A0A0K1PXC3_9BACT</name>
<evidence type="ECO:0000259" key="2">
    <source>
        <dbReference type="Pfam" id="PF01797"/>
    </source>
</evidence>
<dbReference type="GO" id="GO:0003677">
    <property type="term" value="F:DNA binding"/>
    <property type="evidence" value="ECO:0007669"/>
    <property type="project" value="InterPro"/>
</dbReference>
<dbReference type="InterPro" id="IPR002686">
    <property type="entry name" value="Transposase_17"/>
</dbReference>
<dbReference type="Proteomes" id="UP000064967">
    <property type="component" value="Chromosome"/>
</dbReference>
<feature type="region of interest" description="Disordered" evidence="1">
    <location>
        <begin position="148"/>
        <end position="173"/>
    </location>
</feature>
<dbReference type="GO" id="GO:0004803">
    <property type="term" value="F:transposase activity"/>
    <property type="evidence" value="ECO:0007669"/>
    <property type="project" value="InterPro"/>
</dbReference>
<organism evidence="3 4">
    <name type="scientific">Labilithrix luteola</name>
    <dbReference type="NCBI Taxonomy" id="1391654"/>
    <lineage>
        <taxon>Bacteria</taxon>
        <taxon>Pseudomonadati</taxon>
        <taxon>Myxococcota</taxon>
        <taxon>Polyangia</taxon>
        <taxon>Polyangiales</taxon>
        <taxon>Labilitrichaceae</taxon>
        <taxon>Labilithrix</taxon>
    </lineage>
</organism>
<sequence length="173" mass="19748">MLAKVLESAVRATRRDDFRIVEYSIQEDHVHTIVEASSKQALERGMRSFTVRASKRLKKALGVKRCRIWGDRYHRRDLTSPRQVRNALVYVIANFKKHQRLANGAPRIDLYSSAQWFTGWIQHRTPPSEGSPVMPSRTWLGSTGWKKHGLIHPGEAPSAPVRPPGRDIPVPPR</sequence>
<dbReference type="Gene3D" id="3.30.70.1290">
    <property type="entry name" value="Transposase IS200-like"/>
    <property type="match status" value="1"/>
</dbReference>
<keyword evidence="4" id="KW-1185">Reference proteome</keyword>